<name>A0A6J5LUZ1_9CAUD</name>
<proteinExistence type="predicted"/>
<organism evidence="2">
    <name type="scientific">uncultured Caudovirales phage</name>
    <dbReference type="NCBI Taxonomy" id="2100421"/>
    <lineage>
        <taxon>Viruses</taxon>
        <taxon>Duplodnaviria</taxon>
        <taxon>Heunggongvirae</taxon>
        <taxon>Uroviricota</taxon>
        <taxon>Caudoviricetes</taxon>
        <taxon>Peduoviridae</taxon>
        <taxon>Maltschvirus</taxon>
        <taxon>Maltschvirus maltsch</taxon>
    </lineage>
</organism>
<feature type="compositionally biased region" description="Polar residues" evidence="1">
    <location>
        <begin position="42"/>
        <end position="52"/>
    </location>
</feature>
<protein>
    <submittedName>
        <fullName evidence="2">Uncharacterized protein</fullName>
    </submittedName>
</protein>
<reference evidence="2" key="1">
    <citation type="submission" date="2020-04" db="EMBL/GenBank/DDBJ databases">
        <authorList>
            <person name="Chiriac C."/>
            <person name="Salcher M."/>
            <person name="Ghai R."/>
            <person name="Kavagutti S V."/>
        </authorList>
    </citation>
    <scope>NUCLEOTIDE SEQUENCE</scope>
</reference>
<feature type="compositionally biased region" description="Basic and acidic residues" evidence="1">
    <location>
        <begin position="1"/>
        <end position="10"/>
    </location>
</feature>
<accession>A0A6J5LUZ1</accession>
<dbReference type="EMBL" id="LR796342">
    <property type="protein sequence ID" value="CAB4138265.1"/>
    <property type="molecule type" value="Genomic_DNA"/>
</dbReference>
<evidence type="ECO:0000256" key="1">
    <source>
        <dbReference type="SAM" id="MobiDB-lite"/>
    </source>
</evidence>
<feature type="region of interest" description="Disordered" evidence="1">
    <location>
        <begin position="1"/>
        <end position="54"/>
    </location>
</feature>
<sequence length="198" mass="21771">MTASQNDKRFKLPTAPSRIASPPKIPRPANKPRREAIAEPTANDQTISPRNQSEFKVEPFDSISNGQPFVRMLSPCGTRVAPIAISYNVGPGVGVDGFAQNYLDGWRFIEGEPVLPRTSGDPDKPEAEPVIVGGQRRYIARMSPSASNTIEVLNIWLTMIAQDVRKYGDRDDLDLNAANVVSMKLQAIRERRGATGVR</sequence>
<evidence type="ECO:0000313" key="2">
    <source>
        <dbReference type="EMBL" id="CAB4138265.1"/>
    </source>
</evidence>
<gene>
    <name evidence="2" type="ORF">UFOVP329_27</name>
</gene>